<reference evidence="1 2" key="1">
    <citation type="submission" date="2021-06" db="EMBL/GenBank/DDBJ databases">
        <title>Bacillus sp. RD4P76, an endophyte from a halophyte.</title>
        <authorList>
            <person name="Sun J.-Q."/>
        </authorList>
    </citation>
    <scope>NUCLEOTIDE SEQUENCE [LARGE SCALE GENOMIC DNA]</scope>
    <source>
        <strain evidence="1 2">CGMCC 1.15917</strain>
    </source>
</reference>
<keyword evidence="2" id="KW-1185">Reference proteome</keyword>
<sequence>MSKKDVVLYSLVVVVLLIASMSYSKISAVEQRLYELDNIRHNVQDINHSMSSISSQVYEQVNEMVQDQIWVQSKGYEIKEVNIDEKLIDVILEWRLRDLQENEEVSFLYREEGDSNWKELNVVQRNGLNFSVEHSFLVNGNYETQIIASSDTGKRSEEFLALNYGDQLESRMNIHAEVYQLNSGHLDFTIDIYNYLDHEFTISKNREDFKIKKAMAYLYIDGVLTEEIDILSENPHFRNEYYEETIFYSETYRVEGREEEQFRNVELKVVVEDGIGYTYEMNAIEF</sequence>
<organism evidence="1 2">
    <name type="scientific">Evansella tamaricis</name>
    <dbReference type="NCBI Taxonomy" id="2069301"/>
    <lineage>
        <taxon>Bacteria</taxon>
        <taxon>Bacillati</taxon>
        <taxon>Bacillota</taxon>
        <taxon>Bacilli</taxon>
        <taxon>Bacillales</taxon>
        <taxon>Bacillaceae</taxon>
        <taxon>Evansella</taxon>
    </lineage>
</organism>
<comment type="caution">
    <text evidence="1">The sequence shown here is derived from an EMBL/GenBank/DDBJ whole genome shotgun (WGS) entry which is preliminary data.</text>
</comment>
<proteinExistence type="predicted"/>
<evidence type="ECO:0000313" key="2">
    <source>
        <dbReference type="Proteomes" id="UP000784880"/>
    </source>
</evidence>
<dbReference type="EMBL" id="JAHQCS010000169">
    <property type="protein sequence ID" value="MBU9714229.1"/>
    <property type="molecule type" value="Genomic_DNA"/>
</dbReference>
<protein>
    <submittedName>
        <fullName evidence="1">Uncharacterized protein</fullName>
    </submittedName>
</protein>
<name>A0ABS6JKM0_9BACI</name>
<accession>A0ABS6JKM0</accession>
<dbReference type="RefSeq" id="WP_217068620.1">
    <property type="nucleotide sequence ID" value="NZ_JAHQCS010000169.1"/>
</dbReference>
<evidence type="ECO:0000313" key="1">
    <source>
        <dbReference type="EMBL" id="MBU9714229.1"/>
    </source>
</evidence>
<gene>
    <name evidence="1" type="ORF">KS419_21045</name>
</gene>
<dbReference type="Proteomes" id="UP000784880">
    <property type="component" value="Unassembled WGS sequence"/>
</dbReference>